<gene>
    <name evidence="3" type="ORF">BaRGS_00002935</name>
</gene>
<proteinExistence type="predicted"/>
<feature type="region of interest" description="Disordered" evidence="1">
    <location>
        <begin position="28"/>
        <end position="58"/>
    </location>
</feature>
<dbReference type="EMBL" id="JACVVK020000009">
    <property type="protein sequence ID" value="KAK7505664.1"/>
    <property type="molecule type" value="Genomic_DNA"/>
</dbReference>
<evidence type="ECO:0000313" key="4">
    <source>
        <dbReference type="Proteomes" id="UP001519460"/>
    </source>
</evidence>
<dbReference type="Proteomes" id="UP001519460">
    <property type="component" value="Unassembled WGS sequence"/>
</dbReference>
<organism evidence="3 4">
    <name type="scientific">Batillaria attramentaria</name>
    <dbReference type="NCBI Taxonomy" id="370345"/>
    <lineage>
        <taxon>Eukaryota</taxon>
        <taxon>Metazoa</taxon>
        <taxon>Spiralia</taxon>
        <taxon>Lophotrochozoa</taxon>
        <taxon>Mollusca</taxon>
        <taxon>Gastropoda</taxon>
        <taxon>Caenogastropoda</taxon>
        <taxon>Sorbeoconcha</taxon>
        <taxon>Cerithioidea</taxon>
        <taxon>Batillariidae</taxon>
        <taxon>Batillaria</taxon>
    </lineage>
</organism>
<feature type="domain" description="DUF4604" evidence="2">
    <location>
        <begin position="6"/>
        <end position="77"/>
    </location>
</feature>
<dbReference type="AlphaFoldDB" id="A0ABD0M1M1"/>
<comment type="caution">
    <text evidence="3">The sequence shown here is derived from an EMBL/GenBank/DDBJ whole genome shotgun (WGS) entry which is preliminary data.</text>
</comment>
<dbReference type="InterPro" id="IPR040219">
    <property type="entry name" value="KIAA1143-like"/>
</dbReference>
<feature type="non-terminal residue" evidence="3">
    <location>
        <position position="144"/>
    </location>
</feature>
<reference evidence="3 4" key="1">
    <citation type="journal article" date="2023" name="Sci. Data">
        <title>Genome assembly of the Korean intertidal mud-creeper Batillaria attramentaria.</title>
        <authorList>
            <person name="Patra A.K."/>
            <person name="Ho P.T."/>
            <person name="Jun S."/>
            <person name="Lee S.J."/>
            <person name="Kim Y."/>
            <person name="Won Y.J."/>
        </authorList>
    </citation>
    <scope>NUCLEOTIDE SEQUENCE [LARGE SCALE GENOMIC DNA]</scope>
    <source>
        <strain evidence="3">Wonlab-2016</strain>
    </source>
</reference>
<dbReference type="Pfam" id="PF15377">
    <property type="entry name" value="DUF4604"/>
    <property type="match status" value="1"/>
</dbReference>
<accession>A0ABD0M1M1</accession>
<protein>
    <recommendedName>
        <fullName evidence="2">DUF4604 domain-containing protein</fullName>
    </recommendedName>
</protein>
<dbReference type="PANTHER" id="PTHR31195">
    <property type="entry name" value="GEO02494P1"/>
    <property type="match status" value="1"/>
</dbReference>
<evidence type="ECO:0000259" key="2">
    <source>
        <dbReference type="Pfam" id="PF15377"/>
    </source>
</evidence>
<evidence type="ECO:0000256" key="1">
    <source>
        <dbReference type="SAM" id="MobiDB-lite"/>
    </source>
</evidence>
<keyword evidence="4" id="KW-1185">Reference proteome</keyword>
<dbReference type="InterPro" id="IPR027911">
    <property type="entry name" value="DUF4604"/>
</dbReference>
<sequence length="144" mass="16424">MSKRSGVQFVQNDEPAFIRQFKEKVGYKEGPNVDTKRQRLEYQDDDEDRPETEDEKPIVVVLNGGRTTRRDLTRIRTCTSHPDELSRELCEMVIRYDLVRWPSMQSASLPTDSGAFLRRKSVKASAGEALESSGCSVTHYGRTP</sequence>
<feature type="compositionally biased region" description="Acidic residues" evidence="1">
    <location>
        <begin position="43"/>
        <end position="54"/>
    </location>
</feature>
<dbReference type="PANTHER" id="PTHR31195:SF2">
    <property type="entry name" value="GEO02494P1"/>
    <property type="match status" value="1"/>
</dbReference>
<evidence type="ECO:0000313" key="3">
    <source>
        <dbReference type="EMBL" id="KAK7505664.1"/>
    </source>
</evidence>
<name>A0ABD0M1M1_9CAEN</name>